<evidence type="ECO:0000313" key="2">
    <source>
        <dbReference type="WBParaSite" id="Minc3s00401g11690"/>
    </source>
</evidence>
<dbReference type="AlphaFoldDB" id="A0A914LCL5"/>
<evidence type="ECO:0000313" key="1">
    <source>
        <dbReference type="Proteomes" id="UP000887563"/>
    </source>
</evidence>
<protein>
    <submittedName>
        <fullName evidence="2">Uncharacterized protein</fullName>
    </submittedName>
</protein>
<keyword evidence="1" id="KW-1185">Reference proteome</keyword>
<name>A0A914LCL5_MELIC</name>
<sequence length="69" mass="8160">MFSTYWLFGYTVGQARSITIMQHHCCHIMPQTTLLMSPCREVMHWWKRRNSRTDKVVNLFGTSDALILL</sequence>
<dbReference type="WBParaSite" id="Minc3s00401g11690">
    <property type="protein sequence ID" value="Minc3s00401g11690"/>
    <property type="gene ID" value="Minc3s00401g11690"/>
</dbReference>
<proteinExistence type="predicted"/>
<dbReference type="Proteomes" id="UP000887563">
    <property type="component" value="Unplaced"/>
</dbReference>
<accession>A0A914LCL5</accession>
<organism evidence="1 2">
    <name type="scientific">Meloidogyne incognita</name>
    <name type="common">Southern root-knot nematode worm</name>
    <name type="synonym">Oxyuris incognita</name>
    <dbReference type="NCBI Taxonomy" id="6306"/>
    <lineage>
        <taxon>Eukaryota</taxon>
        <taxon>Metazoa</taxon>
        <taxon>Ecdysozoa</taxon>
        <taxon>Nematoda</taxon>
        <taxon>Chromadorea</taxon>
        <taxon>Rhabditida</taxon>
        <taxon>Tylenchina</taxon>
        <taxon>Tylenchomorpha</taxon>
        <taxon>Tylenchoidea</taxon>
        <taxon>Meloidogynidae</taxon>
        <taxon>Meloidogyninae</taxon>
        <taxon>Meloidogyne</taxon>
        <taxon>Meloidogyne incognita group</taxon>
    </lineage>
</organism>
<reference evidence="2" key="1">
    <citation type="submission" date="2022-11" db="UniProtKB">
        <authorList>
            <consortium name="WormBaseParasite"/>
        </authorList>
    </citation>
    <scope>IDENTIFICATION</scope>
</reference>